<dbReference type="RefSeq" id="WP_389357578.1">
    <property type="nucleotide sequence ID" value="NZ_JBIACK010000001.1"/>
</dbReference>
<evidence type="ECO:0000256" key="1">
    <source>
        <dbReference type="SAM" id="MobiDB-lite"/>
    </source>
</evidence>
<sequence>MPKNDPYLPNAIKNDIGKEVASDASEFKDMVGSRSNHDNQTFENLVPLKDGDATDSFNQK</sequence>
<accession>A0ABW6K5G8</accession>
<feature type="region of interest" description="Disordered" evidence="1">
    <location>
        <begin position="30"/>
        <end position="60"/>
    </location>
</feature>
<gene>
    <name evidence="2" type="ORF">ACFYKX_02085</name>
</gene>
<evidence type="ECO:0000313" key="3">
    <source>
        <dbReference type="Proteomes" id="UP001601059"/>
    </source>
</evidence>
<organism evidence="2 3">
    <name type="scientific">Cytobacillus spartinae</name>
    <dbReference type="NCBI Taxonomy" id="3299023"/>
    <lineage>
        <taxon>Bacteria</taxon>
        <taxon>Bacillati</taxon>
        <taxon>Bacillota</taxon>
        <taxon>Bacilli</taxon>
        <taxon>Bacillales</taxon>
        <taxon>Bacillaceae</taxon>
        <taxon>Cytobacillus</taxon>
    </lineage>
</organism>
<dbReference type="Proteomes" id="UP001601059">
    <property type="component" value="Unassembled WGS sequence"/>
</dbReference>
<keyword evidence="3" id="KW-1185">Reference proteome</keyword>
<name>A0ABW6K5G8_9BACI</name>
<evidence type="ECO:0000313" key="2">
    <source>
        <dbReference type="EMBL" id="MFE8699406.1"/>
    </source>
</evidence>
<comment type="caution">
    <text evidence="2">The sequence shown here is derived from an EMBL/GenBank/DDBJ whole genome shotgun (WGS) entry which is preliminary data.</text>
</comment>
<proteinExistence type="predicted"/>
<reference evidence="2 3" key="1">
    <citation type="submission" date="2024-08" db="EMBL/GenBank/DDBJ databases">
        <title>Two novel Cytobacillus novel species.</title>
        <authorList>
            <person name="Liu G."/>
        </authorList>
    </citation>
    <scope>NUCLEOTIDE SEQUENCE [LARGE SCALE GENOMIC DNA]</scope>
    <source>
        <strain evidence="2 3">FJAT-54145</strain>
    </source>
</reference>
<dbReference type="EMBL" id="JBIACK010000001">
    <property type="protein sequence ID" value="MFE8699406.1"/>
    <property type="molecule type" value="Genomic_DNA"/>
</dbReference>
<protein>
    <submittedName>
        <fullName evidence="2">Uncharacterized protein</fullName>
    </submittedName>
</protein>